<feature type="non-terminal residue" evidence="1">
    <location>
        <position position="1"/>
    </location>
</feature>
<protein>
    <recommendedName>
        <fullName evidence="2">Metallo-beta-lactamase domain-containing protein</fullName>
    </recommendedName>
</protein>
<dbReference type="InterPro" id="IPR036866">
    <property type="entry name" value="RibonucZ/Hydroxyglut_hydro"/>
</dbReference>
<reference evidence="1" key="1">
    <citation type="journal article" date="2014" name="Front. Microbiol.">
        <title>High frequency of phylogenetically diverse reductive dehalogenase-homologous genes in deep subseafloor sedimentary metagenomes.</title>
        <authorList>
            <person name="Kawai M."/>
            <person name="Futagami T."/>
            <person name="Toyoda A."/>
            <person name="Takaki Y."/>
            <person name="Nishi S."/>
            <person name="Hori S."/>
            <person name="Arai W."/>
            <person name="Tsubouchi T."/>
            <person name="Morono Y."/>
            <person name="Uchiyama I."/>
            <person name="Ito T."/>
            <person name="Fujiyama A."/>
            <person name="Inagaki F."/>
            <person name="Takami H."/>
        </authorList>
    </citation>
    <scope>NUCLEOTIDE SEQUENCE</scope>
    <source>
        <strain evidence="1">Expedition CK06-06</strain>
    </source>
</reference>
<comment type="caution">
    <text evidence="1">The sequence shown here is derived from an EMBL/GenBank/DDBJ whole genome shotgun (WGS) entry which is preliminary data.</text>
</comment>
<dbReference type="EMBL" id="BARW01013113">
    <property type="protein sequence ID" value="GAI76298.1"/>
    <property type="molecule type" value="Genomic_DNA"/>
</dbReference>
<name>X1R6W5_9ZZZZ</name>
<proteinExistence type="predicted"/>
<gene>
    <name evidence="1" type="ORF">S12H4_24261</name>
</gene>
<accession>X1R6W5</accession>
<dbReference type="Gene3D" id="3.60.15.10">
    <property type="entry name" value="Ribonuclease Z/Hydroxyacylglutathione hydrolase-like"/>
    <property type="match status" value="1"/>
</dbReference>
<organism evidence="1">
    <name type="scientific">marine sediment metagenome</name>
    <dbReference type="NCBI Taxonomy" id="412755"/>
    <lineage>
        <taxon>unclassified sequences</taxon>
        <taxon>metagenomes</taxon>
        <taxon>ecological metagenomes</taxon>
    </lineage>
</organism>
<evidence type="ECO:0000313" key="1">
    <source>
        <dbReference type="EMBL" id="GAI76298.1"/>
    </source>
</evidence>
<dbReference type="AlphaFoldDB" id="X1R6W5"/>
<evidence type="ECO:0008006" key="2">
    <source>
        <dbReference type="Google" id="ProtNLM"/>
    </source>
</evidence>
<sequence>GITEAVKAVEFLNPTYVIPMHYGTFPLIETNPEELKKRVGEMAKVVILKPGEKFEL</sequence>